<sequence length="251" mass="27320">MAELSAFGFRQRLTVLHALDARVKLAALMALSTAALAAGPTGLVPATVLAAGAFYQTGVTPLRAAAEMRYFLLLLAMVWLARGLSSPGDPLITWGGFAVTHQGLAAGGLLCWRWLLIALLGLSLCATTRSAHIRAAVAWFLRPLPGPTAHQVGTMIGLLLRFIPVILTQAKETTDALRARAIKNRRNPLRRLRYMTLPLLRRTFLTADRLALAMAARSFGDRRTPHPWQMNYRDWAALITVGTVCAVMISV</sequence>
<evidence type="ECO:0000256" key="5">
    <source>
        <dbReference type="ARBA" id="ARBA00023136"/>
    </source>
</evidence>
<dbReference type="InterPro" id="IPR051611">
    <property type="entry name" value="ECF_transporter_component"/>
</dbReference>
<dbReference type="Pfam" id="PF02361">
    <property type="entry name" value="CbiQ"/>
    <property type="match status" value="1"/>
</dbReference>
<feature type="transmembrane region" description="Helical" evidence="6">
    <location>
        <begin position="104"/>
        <end position="125"/>
    </location>
</feature>
<reference evidence="7" key="1">
    <citation type="submission" date="2022-04" db="EMBL/GenBank/DDBJ databases">
        <title>Desulfatitalea alkaliphila sp. nov., a novel anaerobic sulfate-reducing bacterium isolated from terrestrial mud volcano, Taman Peninsula, Russia.</title>
        <authorList>
            <person name="Khomyakova M.A."/>
            <person name="Merkel A.Y."/>
            <person name="Slobodkin A.I."/>
        </authorList>
    </citation>
    <scope>NUCLEOTIDE SEQUENCE</scope>
    <source>
        <strain evidence="7">M08but</strain>
    </source>
</reference>
<evidence type="ECO:0000256" key="6">
    <source>
        <dbReference type="SAM" id="Phobius"/>
    </source>
</evidence>
<comment type="subcellular location">
    <subcellularLocation>
        <location evidence="1">Membrane</location>
        <topology evidence="1">Multi-pass membrane protein</topology>
    </subcellularLocation>
</comment>
<name>A0AA41R561_9BACT</name>
<dbReference type="AlphaFoldDB" id="A0AA41R561"/>
<dbReference type="CDD" id="cd16914">
    <property type="entry name" value="EcfT"/>
    <property type="match status" value="1"/>
</dbReference>
<accession>A0AA41R561</accession>
<dbReference type="PANTHER" id="PTHR34857">
    <property type="entry name" value="SLL0384 PROTEIN"/>
    <property type="match status" value="1"/>
</dbReference>
<gene>
    <name evidence="7" type="ORF">MRX98_18250</name>
</gene>
<keyword evidence="3 6" id="KW-0812">Transmembrane</keyword>
<protein>
    <submittedName>
        <fullName evidence="7">Energy-coupling factor transporter transmembrane protein EcfT</fullName>
    </submittedName>
</protein>
<evidence type="ECO:0000256" key="1">
    <source>
        <dbReference type="ARBA" id="ARBA00004141"/>
    </source>
</evidence>
<keyword evidence="2" id="KW-1003">Cell membrane</keyword>
<feature type="transmembrane region" description="Helical" evidence="6">
    <location>
        <begin position="67"/>
        <end position="84"/>
    </location>
</feature>
<keyword evidence="8" id="KW-1185">Reference proteome</keyword>
<evidence type="ECO:0000256" key="3">
    <source>
        <dbReference type="ARBA" id="ARBA00022692"/>
    </source>
</evidence>
<dbReference type="EMBL" id="JALJRB010000028">
    <property type="protein sequence ID" value="MCJ8502524.1"/>
    <property type="molecule type" value="Genomic_DNA"/>
</dbReference>
<comment type="caution">
    <text evidence="7">The sequence shown here is derived from an EMBL/GenBank/DDBJ whole genome shotgun (WGS) entry which is preliminary data.</text>
</comment>
<organism evidence="7 8">
    <name type="scientific">Desulfatitalea alkaliphila</name>
    <dbReference type="NCBI Taxonomy" id="2929485"/>
    <lineage>
        <taxon>Bacteria</taxon>
        <taxon>Pseudomonadati</taxon>
        <taxon>Thermodesulfobacteriota</taxon>
        <taxon>Desulfobacteria</taxon>
        <taxon>Desulfobacterales</taxon>
        <taxon>Desulfosarcinaceae</taxon>
        <taxon>Desulfatitalea</taxon>
    </lineage>
</organism>
<keyword evidence="5 6" id="KW-0472">Membrane</keyword>
<dbReference type="RefSeq" id="WP_246913430.1">
    <property type="nucleotide sequence ID" value="NZ_JALJRB010000028.1"/>
</dbReference>
<dbReference type="GO" id="GO:0005886">
    <property type="term" value="C:plasma membrane"/>
    <property type="evidence" value="ECO:0007669"/>
    <property type="project" value="UniProtKB-ARBA"/>
</dbReference>
<proteinExistence type="predicted"/>
<dbReference type="InterPro" id="IPR003339">
    <property type="entry name" value="ABC/ECF_trnsptr_transmembrane"/>
</dbReference>
<dbReference type="PANTHER" id="PTHR34857:SF2">
    <property type="entry name" value="SLL0384 PROTEIN"/>
    <property type="match status" value="1"/>
</dbReference>
<evidence type="ECO:0000313" key="7">
    <source>
        <dbReference type="EMBL" id="MCJ8502524.1"/>
    </source>
</evidence>
<evidence type="ECO:0000256" key="4">
    <source>
        <dbReference type="ARBA" id="ARBA00022989"/>
    </source>
</evidence>
<evidence type="ECO:0000313" key="8">
    <source>
        <dbReference type="Proteomes" id="UP001165427"/>
    </source>
</evidence>
<evidence type="ECO:0000256" key="2">
    <source>
        <dbReference type="ARBA" id="ARBA00022475"/>
    </source>
</evidence>
<dbReference type="Proteomes" id="UP001165427">
    <property type="component" value="Unassembled WGS sequence"/>
</dbReference>
<keyword evidence="4 6" id="KW-1133">Transmembrane helix</keyword>
<feature type="transmembrane region" description="Helical" evidence="6">
    <location>
        <begin position="25"/>
        <end position="55"/>
    </location>
</feature>